<dbReference type="EMBL" id="JBBPBN010000015">
    <property type="protein sequence ID" value="KAK9024651.1"/>
    <property type="molecule type" value="Genomic_DNA"/>
</dbReference>
<gene>
    <name evidence="2" type="ORF">V6N11_004809</name>
</gene>
<dbReference type="PANTHER" id="PTHR31900:SF34">
    <property type="entry name" value="EMB|CAB62440.1-RELATED"/>
    <property type="match status" value="1"/>
</dbReference>
<keyword evidence="3" id="KW-1185">Reference proteome</keyword>
<dbReference type="SUPFAM" id="SSF52047">
    <property type="entry name" value="RNI-like"/>
    <property type="match status" value="1"/>
</dbReference>
<dbReference type="Pfam" id="PF08387">
    <property type="entry name" value="FBD"/>
    <property type="match status" value="1"/>
</dbReference>
<sequence length="329" mass="38089">MDKMLFLHAEGRIEQFRLFHFKISGIDASRVCEWISAALCRGVKVMDLIFVPWYRNIPMLLTAVLFTCKTLVRLKLGFPFVMTVRSHVFMPSLSTLELQSIIFEDDDSTFPFYLPRLVYFKYKVFTAKRYSMGNMPCLVTADFDISFGLLPISDESHGFVKLFEGIGNVKSLHLSIDPEALPFLSHKRFVAFQNLHHLEIDGASKKWKGKGLLEFLEFSPNLQTLVICKISNEFSFTNVPSCVVHQLKEFKVYYFDVVSSLVNMVTYILQNATVLEKLTYSFTNVTSCVVYLLKEFKVFYSDDELSSSRMQQFLRNSQYMCKISPRQKN</sequence>
<evidence type="ECO:0000313" key="2">
    <source>
        <dbReference type="EMBL" id="KAK9024651.1"/>
    </source>
</evidence>
<protein>
    <recommendedName>
        <fullName evidence="1">FBD domain-containing protein</fullName>
    </recommendedName>
</protein>
<organism evidence="2 3">
    <name type="scientific">Hibiscus sabdariffa</name>
    <name type="common">roselle</name>
    <dbReference type="NCBI Taxonomy" id="183260"/>
    <lineage>
        <taxon>Eukaryota</taxon>
        <taxon>Viridiplantae</taxon>
        <taxon>Streptophyta</taxon>
        <taxon>Embryophyta</taxon>
        <taxon>Tracheophyta</taxon>
        <taxon>Spermatophyta</taxon>
        <taxon>Magnoliopsida</taxon>
        <taxon>eudicotyledons</taxon>
        <taxon>Gunneridae</taxon>
        <taxon>Pentapetalae</taxon>
        <taxon>rosids</taxon>
        <taxon>malvids</taxon>
        <taxon>Malvales</taxon>
        <taxon>Malvaceae</taxon>
        <taxon>Malvoideae</taxon>
        <taxon>Hibiscus</taxon>
    </lineage>
</organism>
<dbReference type="Gene3D" id="3.80.10.10">
    <property type="entry name" value="Ribonuclease Inhibitor"/>
    <property type="match status" value="1"/>
</dbReference>
<proteinExistence type="predicted"/>
<evidence type="ECO:0000313" key="3">
    <source>
        <dbReference type="Proteomes" id="UP001396334"/>
    </source>
</evidence>
<evidence type="ECO:0000259" key="1">
    <source>
        <dbReference type="Pfam" id="PF08387"/>
    </source>
</evidence>
<dbReference type="PANTHER" id="PTHR31900">
    <property type="entry name" value="F-BOX/RNI SUPERFAMILY PROTEIN-RELATED"/>
    <property type="match status" value="1"/>
</dbReference>
<dbReference type="InterPro" id="IPR006566">
    <property type="entry name" value="FBD"/>
</dbReference>
<reference evidence="2 3" key="1">
    <citation type="journal article" date="2024" name="G3 (Bethesda)">
        <title>Genome assembly of Hibiscus sabdariffa L. provides insights into metabolisms of medicinal natural products.</title>
        <authorList>
            <person name="Kim T."/>
        </authorList>
    </citation>
    <scope>NUCLEOTIDE SEQUENCE [LARGE SCALE GENOMIC DNA]</scope>
    <source>
        <strain evidence="2">TK-2024</strain>
        <tissue evidence="2">Old leaves</tissue>
    </source>
</reference>
<dbReference type="Proteomes" id="UP001396334">
    <property type="component" value="Unassembled WGS sequence"/>
</dbReference>
<accession>A0ABR2SI14</accession>
<name>A0ABR2SI14_9ROSI</name>
<dbReference type="InterPro" id="IPR032675">
    <property type="entry name" value="LRR_dom_sf"/>
</dbReference>
<dbReference type="InterPro" id="IPR050232">
    <property type="entry name" value="FBL13/AtMIF1-like"/>
</dbReference>
<comment type="caution">
    <text evidence="2">The sequence shown here is derived from an EMBL/GenBank/DDBJ whole genome shotgun (WGS) entry which is preliminary data.</text>
</comment>
<feature type="domain" description="FBD" evidence="1">
    <location>
        <begin position="237"/>
        <end position="279"/>
    </location>
</feature>